<evidence type="ECO:0000313" key="9">
    <source>
        <dbReference type="Proteomes" id="UP000313948"/>
    </source>
</evidence>
<gene>
    <name evidence="8" type="primary">yicI</name>
    <name evidence="8" type="ORF">FE251_09835</name>
</gene>
<evidence type="ECO:0000259" key="7">
    <source>
        <dbReference type="Pfam" id="PF21365"/>
    </source>
</evidence>
<keyword evidence="9" id="KW-1185">Reference proteome</keyword>
<dbReference type="Gene3D" id="2.60.40.1760">
    <property type="entry name" value="glycosyl hydrolase (family 31)"/>
    <property type="match status" value="1"/>
</dbReference>
<dbReference type="SUPFAM" id="SSF51445">
    <property type="entry name" value="(Trans)glycosidases"/>
    <property type="match status" value="1"/>
</dbReference>
<dbReference type="EC" id="3.2.1.177" evidence="8"/>
<dbReference type="InterPro" id="IPR017853">
    <property type="entry name" value="GH"/>
</dbReference>
<evidence type="ECO:0000256" key="2">
    <source>
        <dbReference type="ARBA" id="ARBA00022801"/>
    </source>
</evidence>
<dbReference type="InterPro" id="IPR050985">
    <property type="entry name" value="Alpha-glycosidase_related"/>
</dbReference>
<evidence type="ECO:0000259" key="5">
    <source>
        <dbReference type="Pfam" id="PF01055"/>
    </source>
</evidence>
<dbReference type="EMBL" id="CP040899">
    <property type="protein sequence ID" value="QDB79641.1"/>
    <property type="molecule type" value="Genomic_DNA"/>
</dbReference>
<keyword evidence="2 4" id="KW-0378">Hydrolase</keyword>
<dbReference type="RefSeq" id="WP_139948656.1">
    <property type="nucleotide sequence ID" value="NZ_CP040899.1"/>
</dbReference>
<evidence type="ECO:0000256" key="4">
    <source>
        <dbReference type="RuleBase" id="RU361185"/>
    </source>
</evidence>
<sequence length="784" mass="86446">MKFTDGFWHNRPGVDAQYAAEAYDVTAHHSPDGDELVVHAPTKVITGRGDTLNRALLTVTLSSPLEGVVRVRVEHHKGALDRHGFDLVGAQTGHGRAEVDDDGGVLDAGPLQARIRRGAPWDLSFADAERVLTRSGHKSVGYVRLAEGAPVPAEPTGVAGVTTTGLAPASTYVHTQLSLDVGELVYGLGERFGPFVKNGQTVDVWNADGGTSSELAYKNVPFYLTNRGYGVLVNHPEHVSFEVGSEAVEQVQFSVPGEHLEYLVIYGPTPAEVLERYTRLTGRPAQVPAWSYGLWLSTSFTTDYDEATVNHFIDGMAQREIPLSVFHFDCFWMREFDWTSFEWDARTFPDPEGMLARLHERGLRTSAWVNPYIAQRTRTFDEAAAAGYLVKRPDGSIWQWDMWQAGMGLVDFTNPAATAWFQEKIRTLLRQGIDAIKTDFGERIPVDVVWHDGSDPYLMHNWYTQLYNEAVFSVIEEERGHGQAVLFARSATTGGQRMPVHWGGDNSSSFPSMAESLRGGLSMSMSGFGFWSHDIGGFEGSPDPAVFKRWVAFGLLSSHSRLHGSQSYRVPWLFDTGEEEPGQSAVEVTRRFARLKAELMPYLYEAGRAAHERGLPVMRPMQLAFPGDPACDHLDRQYLLGPDLLVAPVFSAEGDVEYYLPAGRWTNLLTGEVADGATWRREVHDFSSVPLWVREGAVLVTTPGATDTERNYTADALVTVYPGEEDREVRVTNPLDGTEVRFAVVHGEDGVSVTATPATAFRARLAGGEAVPATDGTVRLEVAR</sequence>
<dbReference type="CDD" id="cd14752">
    <property type="entry name" value="GH31_N"/>
    <property type="match status" value="1"/>
</dbReference>
<comment type="similarity">
    <text evidence="1 4">Belongs to the glycosyl hydrolase 31 family.</text>
</comment>
<dbReference type="PANTHER" id="PTHR43053">
    <property type="entry name" value="GLYCOSIDASE FAMILY 31"/>
    <property type="match status" value="1"/>
</dbReference>
<dbReference type="InterPro" id="IPR011013">
    <property type="entry name" value="Gal_mutarotase_sf_dom"/>
</dbReference>
<evidence type="ECO:0000256" key="1">
    <source>
        <dbReference type="ARBA" id="ARBA00007806"/>
    </source>
</evidence>
<dbReference type="SUPFAM" id="SSF51011">
    <property type="entry name" value="Glycosyl hydrolase domain"/>
    <property type="match status" value="1"/>
</dbReference>
<feature type="domain" description="Glycoside hydrolase family 31 TIM barrel" evidence="5">
    <location>
        <begin position="284"/>
        <end position="605"/>
    </location>
</feature>
<dbReference type="Pfam" id="PF01055">
    <property type="entry name" value="Glyco_hydro_31_2nd"/>
    <property type="match status" value="1"/>
</dbReference>
<reference evidence="8 9" key="1">
    <citation type="submission" date="2019-05" db="EMBL/GenBank/DDBJ databases">
        <title>Georgenia *** sp. nov., and Georgenia *** sp. nov., isolated from the intestinal contents of plateau pika (Ochotona curzoniae) in the Qinghai-Tibet plateau of China.</title>
        <authorList>
            <person name="Tian Z."/>
        </authorList>
    </citation>
    <scope>NUCLEOTIDE SEQUENCE [LARGE SCALE GENOMIC DNA]</scope>
    <source>
        <strain evidence="8 9">Z294</strain>
    </source>
</reference>
<dbReference type="Gene3D" id="3.20.20.80">
    <property type="entry name" value="Glycosidases"/>
    <property type="match status" value="1"/>
</dbReference>
<dbReference type="SUPFAM" id="SSF74650">
    <property type="entry name" value="Galactose mutarotase-like"/>
    <property type="match status" value="1"/>
</dbReference>
<dbReference type="GO" id="GO:0061634">
    <property type="term" value="F:alpha-D-xyloside xylohydrolase"/>
    <property type="evidence" value="ECO:0007669"/>
    <property type="project" value="UniProtKB-EC"/>
</dbReference>
<dbReference type="InterPro" id="IPR013780">
    <property type="entry name" value="Glyco_hydro_b"/>
</dbReference>
<protein>
    <submittedName>
        <fullName evidence="8">Alpha-xylosidase</fullName>
        <ecNumber evidence="8">3.2.1.177</ecNumber>
    </submittedName>
</protein>
<evidence type="ECO:0000259" key="6">
    <source>
        <dbReference type="Pfam" id="PF13802"/>
    </source>
</evidence>
<dbReference type="Pfam" id="PF21365">
    <property type="entry name" value="Glyco_hydro_31_3rd"/>
    <property type="match status" value="1"/>
</dbReference>
<proteinExistence type="inferred from homology"/>
<organism evidence="8 9">
    <name type="scientific">Georgenia wutianyii</name>
    <dbReference type="NCBI Taxonomy" id="2585135"/>
    <lineage>
        <taxon>Bacteria</taxon>
        <taxon>Bacillati</taxon>
        <taxon>Actinomycetota</taxon>
        <taxon>Actinomycetes</taxon>
        <taxon>Micrococcales</taxon>
        <taxon>Bogoriellaceae</taxon>
        <taxon>Georgenia</taxon>
    </lineage>
</organism>
<evidence type="ECO:0000256" key="3">
    <source>
        <dbReference type="ARBA" id="ARBA00023295"/>
    </source>
</evidence>
<feature type="domain" description="Glycoside hydrolase family 31 N-terminal" evidence="6">
    <location>
        <begin position="59"/>
        <end position="242"/>
    </location>
</feature>
<dbReference type="NCBIfam" id="NF007940">
    <property type="entry name" value="PRK10658.1"/>
    <property type="match status" value="1"/>
</dbReference>
<dbReference type="InterPro" id="IPR048395">
    <property type="entry name" value="Glyco_hydro_31_C"/>
</dbReference>
<name>A0ABX5VP84_9MICO</name>
<accession>A0ABX5VP84</accession>
<feature type="domain" description="Glycosyl hydrolase family 31 C-terminal" evidence="7">
    <location>
        <begin position="614"/>
        <end position="699"/>
    </location>
</feature>
<dbReference type="InterPro" id="IPR000322">
    <property type="entry name" value="Glyco_hydro_31_TIM"/>
</dbReference>
<evidence type="ECO:0000313" key="8">
    <source>
        <dbReference type="EMBL" id="QDB79641.1"/>
    </source>
</evidence>
<dbReference type="CDD" id="cd06593">
    <property type="entry name" value="GH31_xylosidase_YicI"/>
    <property type="match status" value="1"/>
</dbReference>
<keyword evidence="3 4" id="KW-0326">Glycosidase</keyword>
<dbReference type="Gene3D" id="2.60.40.1180">
    <property type="entry name" value="Golgi alpha-mannosidase II"/>
    <property type="match status" value="1"/>
</dbReference>
<dbReference type="PANTHER" id="PTHR43053:SF4">
    <property type="entry name" value="MYOGENESIS-REGULATING GLYCOSIDASE"/>
    <property type="match status" value="1"/>
</dbReference>
<dbReference type="InterPro" id="IPR025887">
    <property type="entry name" value="Glyco_hydro_31_N_dom"/>
</dbReference>
<dbReference type="Pfam" id="PF13802">
    <property type="entry name" value="Gal_mutarotas_2"/>
    <property type="match status" value="1"/>
</dbReference>
<dbReference type="Proteomes" id="UP000313948">
    <property type="component" value="Chromosome"/>
</dbReference>